<sequence>MTQIFRYKILDDLLEDLAEELDVPASRYEAAERAYKSVGAWLERPESALRVLKPRTYVQGSFALGTATKPVTDEDDYDVDAVCELQHSKASVTQQQLKDSLGEELRLYARAQSMNEEPERRNRCWMLPYADEAQFHLDVLPSLPDAATAQILYEQRGLTNPWGGSALAITDERHPEFRVISPRWLRSNPKGYAAWFRSRMAVVFDQRRRMLAERARAKVEDIPEYKVKTPLQAAIQILKRHRDIWALDQADRKPISIILTTLGARAYQQETSVAAALFRLLQDMDKYIERRGAATWIANPSDPLENFADRWILEPDREVAFHEWLERAKSDFRTAASYSDRAQLIAVLSGGLGERAVRVAAGKRVATPGLLVTISRSLKQLFNAPHREKPAWPEALANKVSIADARVEQKGFRPKKFTSDGGPLPKNCSLTFIAQTDVQHPYRVYWQIVNTGADATRANGLRGQFEEGIIERGTLTRKEGTEYAGTHSIECFIVKDGLLVARSQPFIVNIK</sequence>
<dbReference type="STRING" id="670307.HYPDE_26973"/>
<keyword evidence="1" id="KW-0808">Transferase</keyword>
<evidence type="ECO:0000259" key="11">
    <source>
        <dbReference type="Pfam" id="PF18134"/>
    </source>
</evidence>
<evidence type="ECO:0000256" key="5">
    <source>
        <dbReference type="ARBA" id="ARBA00022840"/>
    </source>
</evidence>
<name>N0BAD9_9HYPH</name>
<protein>
    <recommendedName>
        <fullName evidence="9">Cyclic GMP-AMP synthase</fullName>
    </recommendedName>
</protein>
<keyword evidence="4" id="KW-0547">Nucleotide-binding</keyword>
<accession>N0BAD9</accession>
<dbReference type="Proteomes" id="UP000005952">
    <property type="component" value="Chromosome"/>
</dbReference>
<dbReference type="EMBL" id="CP005587">
    <property type="protein sequence ID" value="AGK57075.1"/>
    <property type="molecule type" value="Genomic_DNA"/>
</dbReference>
<dbReference type="RefSeq" id="WP_015597112.1">
    <property type="nucleotide sequence ID" value="NC_021172.1"/>
</dbReference>
<evidence type="ECO:0000256" key="10">
    <source>
        <dbReference type="ARBA" id="ARBA00048304"/>
    </source>
</evidence>
<dbReference type="GO" id="GO:0051607">
    <property type="term" value="P:defense response to virus"/>
    <property type="evidence" value="ECO:0007669"/>
    <property type="project" value="UniProtKB-KW"/>
</dbReference>
<dbReference type="AlphaFoldDB" id="N0BAD9"/>
<dbReference type="Pfam" id="PF18134">
    <property type="entry name" value="AGS_C"/>
    <property type="match status" value="1"/>
</dbReference>
<evidence type="ECO:0000256" key="8">
    <source>
        <dbReference type="ARBA" id="ARBA00023118"/>
    </source>
</evidence>
<dbReference type="HOGENOM" id="CLU_039827_0_0_5"/>
<reference evidence="13 14" key="1">
    <citation type="journal article" date="2013" name="Genome Announc.">
        <title>Genome sequences for three denitrifying bacterial strains isolated from a uranium- and nitrate-contaminated subsurface environment.</title>
        <authorList>
            <person name="Venkatramanan R."/>
            <person name="Prakash O."/>
            <person name="Woyke T."/>
            <person name="Chain P."/>
            <person name="Goodwin L.A."/>
            <person name="Watson D."/>
            <person name="Brooks S."/>
            <person name="Kostka J.E."/>
            <person name="Green S.J."/>
        </authorList>
    </citation>
    <scope>NUCLEOTIDE SEQUENCE [LARGE SCALE GENOMIC DNA]</scope>
    <source>
        <strain evidence="13 14">1NES1</strain>
    </source>
</reference>
<dbReference type="Pfam" id="PF21654">
    <property type="entry name" value="DncV-like_NTFase"/>
    <property type="match status" value="1"/>
</dbReference>
<keyword evidence="2" id="KW-0548">Nucleotidyltransferase</keyword>
<feature type="domain" description="Adenylyl/Guanylyl and SMODS C-terminal sensor" evidence="11">
    <location>
        <begin position="383"/>
        <end position="511"/>
    </location>
</feature>
<evidence type="ECO:0000256" key="3">
    <source>
        <dbReference type="ARBA" id="ARBA00022723"/>
    </source>
</evidence>
<evidence type="ECO:0000256" key="1">
    <source>
        <dbReference type="ARBA" id="ARBA00022679"/>
    </source>
</evidence>
<dbReference type="InterPro" id="IPR048445">
    <property type="entry name" value="DncV-like_NTFase"/>
</dbReference>
<evidence type="ECO:0000313" key="14">
    <source>
        <dbReference type="Proteomes" id="UP000005952"/>
    </source>
</evidence>
<dbReference type="GO" id="GO:0046872">
    <property type="term" value="F:metal ion binding"/>
    <property type="evidence" value="ECO:0007669"/>
    <property type="project" value="UniProtKB-KW"/>
</dbReference>
<dbReference type="InterPro" id="IPR040511">
    <property type="entry name" value="AGS_C"/>
</dbReference>
<evidence type="ECO:0000256" key="7">
    <source>
        <dbReference type="ARBA" id="ARBA00023080"/>
    </source>
</evidence>
<keyword evidence="8" id="KW-0051">Antiviral defense</keyword>
<dbReference type="OrthoDB" id="1118920at2"/>
<dbReference type="GO" id="GO:0016779">
    <property type="term" value="F:nucleotidyltransferase activity"/>
    <property type="evidence" value="ECO:0007669"/>
    <property type="project" value="UniProtKB-KW"/>
</dbReference>
<dbReference type="InterPro" id="IPR006116">
    <property type="entry name" value="NT_2-5OAS_ClassI-CCAase"/>
</dbReference>
<dbReference type="eggNOG" id="COG1746">
    <property type="taxonomic scope" value="Bacteria"/>
</dbReference>
<comment type="catalytic activity">
    <reaction evidence="10">
        <text>GTP + ATP = 3',3'-cGAMP + 2 diphosphate</text>
        <dbReference type="Rhea" id="RHEA:35647"/>
        <dbReference type="ChEBI" id="CHEBI:30616"/>
        <dbReference type="ChEBI" id="CHEBI:33019"/>
        <dbReference type="ChEBI" id="CHEBI:37565"/>
        <dbReference type="ChEBI" id="CHEBI:71501"/>
    </reaction>
    <physiologicalReaction direction="left-to-right" evidence="10">
        <dbReference type="Rhea" id="RHEA:35648"/>
    </physiologicalReaction>
</comment>
<evidence type="ECO:0000256" key="6">
    <source>
        <dbReference type="ARBA" id="ARBA00022842"/>
    </source>
</evidence>
<proteinExistence type="predicted"/>
<dbReference type="CDD" id="cd05400">
    <property type="entry name" value="NT_2-5OAS_ClassI-CCAase"/>
    <property type="match status" value="1"/>
</dbReference>
<keyword evidence="7" id="KW-0546">Nucleotide metabolism</keyword>
<gene>
    <name evidence="13" type="ORF">HYPDE_26973</name>
</gene>
<evidence type="ECO:0000256" key="4">
    <source>
        <dbReference type="ARBA" id="ARBA00022741"/>
    </source>
</evidence>
<dbReference type="GO" id="GO:0009117">
    <property type="term" value="P:nucleotide metabolic process"/>
    <property type="evidence" value="ECO:0007669"/>
    <property type="project" value="UniProtKB-KW"/>
</dbReference>
<organism evidence="13 14">
    <name type="scientific">Hyphomicrobium denitrificans 1NES1</name>
    <dbReference type="NCBI Taxonomy" id="670307"/>
    <lineage>
        <taxon>Bacteria</taxon>
        <taxon>Pseudomonadati</taxon>
        <taxon>Pseudomonadota</taxon>
        <taxon>Alphaproteobacteria</taxon>
        <taxon>Hyphomicrobiales</taxon>
        <taxon>Hyphomicrobiaceae</taxon>
        <taxon>Hyphomicrobium</taxon>
    </lineage>
</organism>
<dbReference type="KEGG" id="hdt:HYPDE_26973"/>
<keyword evidence="3" id="KW-0479">Metal-binding</keyword>
<evidence type="ECO:0000259" key="12">
    <source>
        <dbReference type="Pfam" id="PF21654"/>
    </source>
</evidence>
<evidence type="ECO:0000256" key="2">
    <source>
        <dbReference type="ARBA" id="ARBA00022695"/>
    </source>
</evidence>
<evidence type="ECO:0000313" key="13">
    <source>
        <dbReference type="EMBL" id="AGK57075.1"/>
    </source>
</evidence>
<feature type="domain" description="Cyclic GMP-AMP synthase DncV-like nucleotidyltransferase" evidence="12">
    <location>
        <begin position="54"/>
        <end position="139"/>
    </location>
</feature>
<dbReference type="GO" id="GO:0005524">
    <property type="term" value="F:ATP binding"/>
    <property type="evidence" value="ECO:0007669"/>
    <property type="project" value="UniProtKB-KW"/>
</dbReference>
<keyword evidence="6" id="KW-0460">Magnesium</keyword>
<keyword evidence="5" id="KW-0067">ATP-binding</keyword>
<keyword evidence="14" id="KW-1185">Reference proteome</keyword>
<evidence type="ECO:0000256" key="9">
    <source>
        <dbReference type="ARBA" id="ARBA00044145"/>
    </source>
</evidence>